<dbReference type="RefSeq" id="WP_187464700.1">
    <property type="nucleotide sequence ID" value="NZ_JACSIT010000019.1"/>
</dbReference>
<dbReference type="AlphaFoldDB" id="A0A923PEG3"/>
<accession>A0A923PEG3</accession>
<keyword evidence="1" id="KW-0812">Transmembrane</keyword>
<feature type="transmembrane region" description="Helical" evidence="1">
    <location>
        <begin position="71"/>
        <end position="98"/>
    </location>
</feature>
<keyword evidence="1" id="KW-0472">Membrane</keyword>
<proteinExistence type="predicted"/>
<reference evidence="2" key="1">
    <citation type="submission" date="2020-08" db="EMBL/GenBank/DDBJ databases">
        <title>Lewinella bacteria from marine environments.</title>
        <authorList>
            <person name="Zhong Y."/>
        </authorList>
    </citation>
    <scope>NUCLEOTIDE SEQUENCE</scope>
    <source>
        <strain evidence="2">KCTC 42187</strain>
    </source>
</reference>
<evidence type="ECO:0000256" key="1">
    <source>
        <dbReference type="SAM" id="Phobius"/>
    </source>
</evidence>
<dbReference type="EMBL" id="JACSIT010000019">
    <property type="protein sequence ID" value="MBC6992552.1"/>
    <property type="molecule type" value="Genomic_DNA"/>
</dbReference>
<name>A0A923PEG3_9BACT</name>
<keyword evidence="1" id="KW-1133">Transmembrane helix</keyword>
<sequence>MKSKISKFLYAFILLSVLTQIGYNALSFSAVYFGIVEGYNSLYVSLFFGTICLAIAIIAGLSLSKYVPRHIILLILFLGFLSWLDPSLFSLILSIVLLKVNEEYRDDSKSEISRNLKHRDDILDQIP</sequence>
<dbReference type="Proteomes" id="UP000650081">
    <property type="component" value="Unassembled WGS sequence"/>
</dbReference>
<gene>
    <name evidence="2" type="ORF">H9S92_00100</name>
</gene>
<comment type="caution">
    <text evidence="2">The sequence shown here is derived from an EMBL/GenBank/DDBJ whole genome shotgun (WGS) entry which is preliminary data.</text>
</comment>
<feature type="transmembrane region" description="Helical" evidence="1">
    <location>
        <begin position="43"/>
        <end position="64"/>
    </location>
</feature>
<protein>
    <submittedName>
        <fullName evidence="2">Uncharacterized protein</fullName>
    </submittedName>
</protein>
<organism evidence="2 3">
    <name type="scientific">Neolewinella lacunae</name>
    <dbReference type="NCBI Taxonomy" id="1517758"/>
    <lineage>
        <taxon>Bacteria</taxon>
        <taxon>Pseudomonadati</taxon>
        <taxon>Bacteroidota</taxon>
        <taxon>Saprospiria</taxon>
        <taxon>Saprospirales</taxon>
        <taxon>Lewinellaceae</taxon>
        <taxon>Neolewinella</taxon>
    </lineage>
</organism>
<evidence type="ECO:0000313" key="2">
    <source>
        <dbReference type="EMBL" id="MBC6992552.1"/>
    </source>
</evidence>
<keyword evidence="3" id="KW-1185">Reference proteome</keyword>
<evidence type="ECO:0000313" key="3">
    <source>
        <dbReference type="Proteomes" id="UP000650081"/>
    </source>
</evidence>